<dbReference type="GO" id="GO:0005576">
    <property type="term" value="C:extracellular region"/>
    <property type="evidence" value="ECO:0007669"/>
    <property type="project" value="UniProtKB-SubCell"/>
</dbReference>
<dbReference type="Gene3D" id="3.20.20.80">
    <property type="entry name" value="Glycosidases"/>
    <property type="match status" value="1"/>
</dbReference>
<dbReference type="PANTHER" id="PTHR46066">
    <property type="entry name" value="CHITINASE DOMAIN-CONTAINING PROTEIN 1 FAMILY MEMBER"/>
    <property type="match status" value="1"/>
</dbReference>
<evidence type="ECO:0000259" key="8">
    <source>
        <dbReference type="PROSITE" id="PS51910"/>
    </source>
</evidence>
<proteinExistence type="inferred from homology"/>
<dbReference type="InterPro" id="IPR029070">
    <property type="entry name" value="Chitinase_insertion_sf"/>
</dbReference>
<comment type="similarity">
    <text evidence="3">Belongs to the glycosyl hydrolase 18 family.</text>
</comment>
<dbReference type="Pfam" id="PF00704">
    <property type="entry name" value="Glyco_hydro_18"/>
    <property type="match status" value="1"/>
</dbReference>
<feature type="domain" description="GH18" evidence="8">
    <location>
        <begin position="1"/>
        <end position="134"/>
    </location>
</feature>
<evidence type="ECO:0000313" key="10">
    <source>
        <dbReference type="Proteomes" id="UP001054945"/>
    </source>
</evidence>
<sequence length="134" mass="15434">MTYDFSGPQKAGPNSPIPWLIQCVEDLIPNKSSPNKKKILLGLNFYGNIYSKSGGKPIIGREYISLLEKYKPKIVFKNISGEHVFRYRDENIDYVVYYPTLYSIELRVQLAKKFGIGIAIWELGQGLDYFYDLL</sequence>
<evidence type="ECO:0000256" key="1">
    <source>
        <dbReference type="ARBA" id="ARBA00004371"/>
    </source>
</evidence>
<evidence type="ECO:0000256" key="6">
    <source>
        <dbReference type="ARBA" id="ARBA00023228"/>
    </source>
</evidence>
<dbReference type="AlphaFoldDB" id="A0AAV4R788"/>
<reference evidence="9 10" key="1">
    <citation type="submission" date="2021-06" db="EMBL/GenBank/DDBJ databases">
        <title>Caerostris extrusa draft genome.</title>
        <authorList>
            <person name="Kono N."/>
            <person name="Arakawa K."/>
        </authorList>
    </citation>
    <scope>NUCLEOTIDE SEQUENCE [LARGE SCALE GENOMIC DNA]</scope>
</reference>
<evidence type="ECO:0000256" key="7">
    <source>
        <dbReference type="ARBA" id="ARBA00040976"/>
    </source>
</evidence>
<dbReference type="Proteomes" id="UP001054945">
    <property type="component" value="Unassembled WGS sequence"/>
</dbReference>
<keyword evidence="4" id="KW-0964">Secreted</keyword>
<dbReference type="EMBL" id="BPLR01007328">
    <property type="protein sequence ID" value="GIY16062.1"/>
    <property type="molecule type" value="Genomic_DNA"/>
</dbReference>
<dbReference type="Gene3D" id="3.10.50.10">
    <property type="match status" value="1"/>
</dbReference>
<comment type="subcellular location">
    <subcellularLocation>
        <location evidence="1">Lysosome</location>
    </subcellularLocation>
    <subcellularLocation>
        <location evidence="2">Secreted</location>
    </subcellularLocation>
</comment>
<evidence type="ECO:0000313" key="9">
    <source>
        <dbReference type="EMBL" id="GIY16062.1"/>
    </source>
</evidence>
<dbReference type="PROSITE" id="PS51910">
    <property type="entry name" value="GH18_2"/>
    <property type="match status" value="1"/>
</dbReference>
<evidence type="ECO:0000256" key="3">
    <source>
        <dbReference type="ARBA" id="ARBA00009336"/>
    </source>
</evidence>
<comment type="caution">
    <text evidence="9">The sequence shown here is derived from an EMBL/GenBank/DDBJ whole genome shotgun (WGS) entry which is preliminary data.</text>
</comment>
<dbReference type="PANTHER" id="PTHR46066:SF2">
    <property type="entry name" value="CHITINASE DOMAIN-CONTAINING PROTEIN 1"/>
    <property type="match status" value="1"/>
</dbReference>
<evidence type="ECO:0000256" key="4">
    <source>
        <dbReference type="ARBA" id="ARBA00022525"/>
    </source>
</evidence>
<evidence type="ECO:0000256" key="5">
    <source>
        <dbReference type="ARBA" id="ARBA00022729"/>
    </source>
</evidence>
<dbReference type="GO" id="GO:0005764">
    <property type="term" value="C:lysosome"/>
    <property type="evidence" value="ECO:0007669"/>
    <property type="project" value="UniProtKB-SubCell"/>
</dbReference>
<evidence type="ECO:0000256" key="2">
    <source>
        <dbReference type="ARBA" id="ARBA00004613"/>
    </source>
</evidence>
<dbReference type="SUPFAM" id="SSF51445">
    <property type="entry name" value="(Trans)glycosidases"/>
    <property type="match status" value="1"/>
</dbReference>
<organism evidence="9 10">
    <name type="scientific">Caerostris extrusa</name>
    <name type="common">Bark spider</name>
    <name type="synonym">Caerostris bankana</name>
    <dbReference type="NCBI Taxonomy" id="172846"/>
    <lineage>
        <taxon>Eukaryota</taxon>
        <taxon>Metazoa</taxon>
        <taxon>Ecdysozoa</taxon>
        <taxon>Arthropoda</taxon>
        <taxon>Chelicerata</taxon>
        <taxon>Arachnida</taxon>
        <taxon>Araneae</taxon>
        <taxon>Araneomorphae</taxon>
        <taxon>Entelegynae</taxon>
        <taxon>Araneoidea</taxon>
        <taxon>Araneidae</taxon>
        <taxon>Caerostris</taxon>
    </lineage>
</organism>
<keyword evidence="5" id="KW-0732">Signal</keyword>
<keyword evidence="10" id="KW-1185">Reference proteome</keyword>
<dbReference type="FunFam" id="3.10.50.10:FF:000002">
    <property type="entry name" value="Chitinase domain-containing protein 1"/>
    <property type="match status" value="1"/>
</dbReference>
<protein>
    <recommendedName>
        <fullName evidence="7">Chitinase domain-containing protein 1</fullName>
    </recommendedName>
</protein>
<keyword evidence="6" id="KW-0458">Lysosome</keyword>
<dbReference type="GO" id="GO:0005975">
    <property type="term" value="P:carbohydrate metabolic process"/>
    <property type="evidence" value="ECO:0007669"/>
    <property type="project" value="InterPro"/>
</dbReference>
<dbReference type="InterPro" id="IPR001223">
    <property type="entry name" value="Glyco_hydro18_cat"/>
</dbReference>
<dbReference type="GO" id="GO:0070492">
    <property type="term" value="F:oligosaccharide binding"/>
    <property type="evidence" value="ECO:0007669"/>
    <property type="project" value="TreeGrafter"/>
</dbReference>
<dbReference type="InterPro" id="IPR017853">
    <property type="entry name" value="GH"/>
</dbReference>
<accession>A0AAV4R788</accession>
<name>A0AAV4R788_CAEEX</name>
<gene>
    <name evidence="9" type="primary">chid1</name>
    <name evidence="9" type="ORF">CEXT_464411</name>
</gene>
<dbReference type="GO" id="GO:0012505">
    <property type="term" value="C:endomembrane system"/>
    <property type="evidence" value="ECO:0007669"/>
    <property type="project" value="TreeGrafter"/>
</dbReference>